<evidence type="ECO:0000256" key="1">
    <source>
        <dbReference type="SAM" id="MobiDB-lite"/>
    </source>
</evidence>
<proteinExistence type="predicted"/>
<feature type="compositionally biased region" description="Basic and acidic residues" evidence="1">
    <location>
        <begin position="32"/>
        <end position="47"/>
    </location>
</feature>
<feature type="compositionally biased region" description="Basic and acidic residues" evidence="1">
    <location>
        <begin position="12"/>
        <end position="22"/>
    </location>
</feature>
<dbReference type="InterPro" id="IPR036047">
    <property type="entry name" value="F-box-like_dom_sf"/>
</dbReference>
<name>A0ABP1E7B2_9APHY</name>
<sequence>MSPVTRSKRNHPAKDERIEPPRKRSKPIAKGSSKDDSTDSSNADKHELPRRRNVRGRRGSLQELPNMPLDIIDEVLSHMLPGDLLNLARTSKPFRNLLMSRESAPYWRAARRNVQGLPECPDFLSEPEYANLCYQPFCHECLAGNVHSVLWVFRARYCRRCQKTPILVNQSHIYVDLGNWRRLAIPSLELTFLERSKDYVVRYLRSDVEAAKAEFLKVAVEERDEWINQSRSSLEKVQKWADACSQWYDSRQQARAHEITNLKQERLTTVVANLRELGWSDELDHMASEQPHPLLTLHQIKQLRPLTDRAWLNMKDAVIVFMKEKKQERLALAQYNLFKSRIFAFQEARREIRQDFGRGFPSVRDMASFPEVRAIIESSAGEIVTAASFDALRDQFPELVSRWQQNIGQRVRRSIKSKAGFKVPDDFDPFSMAVTAVFICRACECRESTVPNALVHSCCNDLVKDGELDWRKNCSYETRVSAVLGEASWSMKRLDWITPVKVAAHIIRACGKDPGTATIDEMDRTDVRLYCPGCSSKDSRLILSWRAALEHVFAGHEVAFKHGYKVDLPERAPPEEAAQVAHLEMTAREQQFQWAIRSCARCPGKSWCGSKGQIEGHLRQRHGVEDPSDADMRYGSSTHPTYGFYIVSKTAKPEPLAYAYQRVEAQLRCGRAVVGKLSNYR</sequence>
<dbReference type="PROSITE" id="PS50181">
    <property type="entry name" value="FBOX"/>
    <property type="match status" value="1"/>
</dbReference>
<dbReference type="SMART" id="SM00256">
    <property type="entry name" value="FBOX"/>
    <property type="match status" value="1"/>
</dbReference>
<dbReference type="EMBL" id="OZ037951">
    <property type="protein sequence ID" value="CAL1715109.1"/>
    <property type="molecule type" value="Genomic_DNA"/>
</dbReference>
<dbReference type="InterPro" id="IPR001810">
    <property type="entry name" value="F-box_dom"/>
</dbReference>
<dbReference type="SUPFAM" id="SSF81383">
    <property type="entry name" value="F-box domain"/>
    <property type="match status" value="1"/>
</dbReference>
<dbReference type="Pfam" id="PF00646">
    <property type="entry name" value="F-box"/>
    <property type="match status" value="1"/>
</dbReference>
<feature type="compositionally biased region" description="Basic residues" evidence="1">
    <location>
        <begin position="48"/>
        <end position="58"/>
    </location>
</feature>
<evidence type="ECO:0000313" key="3">
    <source>
        <dbReference type="EMBL" id="CAL1715109.1"/>
    </source>
</evidence>
<keyword evidence="4" id="KW-1185">Reference proteome</keyword>
<feature type="region of interest" description="Disordered" evidence="1">
    <location>
        <begin position="1"/>
        <end position="61"/>
    </location>
</feature>
<protein>
    <recommendedName>
        <fullName evidence="2">F-box domain-containing protein</fullName>
    </recommendedName>
</protein>
<accession>A0ABP1E7B2</accession>
<feature type="compositionally biased region" description="Basic residues" evidence="1">
    <location>
        <begin position="1"/>
        <end position="11"/>
    </location>
</feature>
<evidence type="ECO:0000313" key="4">
    <source>
        <dbReference type="Proteomes" id="UP001497453"/>
    </source>
</evidence>
<organism evidence="3 4">
    <name type="scientific">Somion occarium</name>
    <dbReference type="NCBI Taxonomy" id="3059160"/>
    <lineage>
        <taxon>Eukaryota</taxon>
        <taxon>Fungi</taxon>
        <taxon>Dikarya</taxon>
        <taxon>Basidiomycota</taxon>
        <taxon>Agaricomycotina</taxon>
        <taxon>Agaricomycetes</taxon>
        <taxon>Polyporales</taxon>
        <taxon>Cerrenaceae</taxon>
        <taxon>Somion</taxon>
    </lineage>
</organism>
<dbReference type="Proteomes" id="UP001497453">
    <property type="component" value="Chromosome 8"/>
</dbReference>
<reference evidence="4" key="1">
    <citation type="submission" date="2024-04" db="EMBL/GenBank/DDBJ databases">
        <authorList>
            <person name="Shaw F."/>
            <person name="Minotto A."/>
        </authorList>
    </citation>
    <scope>NUCLEOTIDE SEQUENCE [LARGE SCALE GENOMIC DNA]</scope>
</reference>
<feature type="domain" description="F-box" evidence="2">
    <location>
        <begin position="61"/>
        <end position="110"/>
    </location>
</feature>
<gene>
    <name evidence="3" type="ORF">GFSPODELE1_LOCUS10064</name>
</gene>
<evidence type="ECO:0000259" key="2">
    <source>
        <dbReference type="PROSITE" id="PS50181"/>
    </source>
</evidence>